<proteinExistence type="predicted"/>
<dbReference type="Proteomes" id="UP000829196">
    <property type="component" value="Unassembled WGS sequence"/>
</dbReference>
<evidence type="ECO:0000313" key="1">
    <source>
        <dbReference type="EMBL" id="KAI0518656.1"/>
    </source>
</evidence>
<dbReference type="AlphaFoldDB" id="A0A8T3BR07"/>
<evidence type="ECO:0000313" key="2">
    <source>
        <dbReference type="Proteomes" id="UP000829196"/>
    </source>
</evidence>
<name>A0A8T3BR07_DENNO</name>
<organism evidence="1 2">
    <name type="scientific">Dendrobium nobile</name>
    <name type="common">Orchid</name>
    <dbReference type="NCBI Taxonomy" id="94219"/>
    <lineage>
        <taxon>Eukaryota</taxon>
        <taxon>Viridiplantae</taxon>
        <taxon>Streptophyta</taxon>
        <taxon>Embryophyta</taxon>
        <taxon>Tracheophyta</taxon>
        <taxon>Spermatophyta</taxon>
        <taxon>Magnoliopsida</taxon>
        <taxon>Liliopsida</taxon>
        <taxon>Asparagales</taxon>
        <taxon>Orchidaceae</taxon>
        <taxon>Epidendroideae</taxon>
        <taxon>Malaxideae</taxon>
        <taxon>Dendrobiinae</taxon>
        <taxon>Dendrobium</taxon>
    </lineage>
</organism>
<protein>
    <submittedName>
        <fullName evidence="1">Uncharacterized protein</fullName>
    </submittedName>
</protein>
<dbReference type="EMBL" id="JAGYWB010000006">
    <property type="protein sequence ID" value="KAI0518656.1"/>
    <property type="molecule type" value="Genomic_DNA"/>
</dbReference>
<gene>
    <name evidence="1" type="ORF">KFK09_006092</name>
</gene>
<comment type="caution">
    <text evidence="1">The sequence shown here is derived from an EMBL/GenBank/DDBJ whole genome shotgun (WGS) entry which is preliminary data.</text>
</comment>
<reference evidence="1" key="1">
    <citation type="journal article" date="2022" name="Front. Genet.">
        <title>Chromosome-Scale Assembly of the Dendrobium nobile Genome Provides Insights Into the Molecular Mechanism of the Biosynthesis of the Medicinal Active Ingredient of Dendrobium.</title>
        <authorList>
            <person name="Xu Q."/>
            <person name="Niu S.-C."/>
            <person name="Li K.-L."/>
            <person name="Zheng P.-J."/>
            <person name="Zhang X.-J."/>
            <person name="Jia Y."/>
            <person name="Liu Y."/>
            <person name="Niu Y.-X."/>
            <person name="Yu L.-H."/>
            <person name="Chen D.-F."/>
            <person name="Zhang G.-Q."/>
        </authorList>
    </citation>
    <scope>NUCLEOTIDE SEQUENCE</scope>
    <source>
        <tissue evidence="1">Leaf</tissue>
    </source>
</reference>
<sequence>MTTQSLAFPSEVALLILQKNNAGRNIRAVVDVSGLLHCELLAASDVPKVEVVEEKMPQRPRRTVICWSEK</sequence>
<accession>A0A8T3BR07</accession>
<keyword evidence="2" id="KW-1185">Reference proteome</keyword>